<evidence type="ECO:0000313" key="3">
    <source>
        <dbReference type="Proteomes" id="UP000324222"/>
    </source>
</evidence>
<reference evidence="2 3" key="1">
    <citation type="submission" date="2019-05" db="EMBL/GenBank/DDBJ databases">
        <title>Another draft genome of Portunus trituberculatus and its Hox gene families provides insights of decapod evolution.</title>
        <authorList>
            <person name="Jeong J.-H."/>
            <person name="Song I."/>
            <person name="Kim S."/>
            <person name="Choi T."/>
            <person name="Kim D."/>
            <person name="Ryu S."/>
            <person name="Kim W."/>
        </authorList>
    </citation>
    <scope>NUCLEOTIDE SEQUENCE [LARGE SCALE GENOMIC DNA]</scope>
    <source>
        <tissue evidence="2">Muscle</tissue>
    </source>
</reference>
<organism evidence="2 3">
    <name type="scientific">Portunus trituberculatus</name>
    <name type="common">Swimming crab</name>
    <name type="synonym">Neptunus trituberculatus</name>
    <dbReference type="NCBI Taxonomy" id="210409"/>
    <lineage>
        <taxon>Eukaryota</taxon>
        <taxon>Metazoa</taxon>
        <taxon>Ecdysozoa</taxon>
        <taxon>Arthropoda</taxon>
        <taxon>Crustacea</taxon>
        <taxon>Multicrustacea</taxon>
        <taxon>Malacostraca</taxon>
        <taxon>Eumalacostraca</taxon>
        <taxon>Eucarida</taxon>
        <taxon>Decapoda</taxon>
        <taxon>Pleocyemata</taxon>
        <taxon>Brachyura</taxon>
        <taxon>Eubrachyura</taxon>
        <taxon>Portunoidea</taxon>
        <taxon>Portunidae</taxon>
        <taxon>Portuninae</taxon>
        <taxon>Portunus</taxon>
    </lineage>
</organism>
<keyword evidence="3" id="KW-1185">Reference proteome</keyword>
<gene>
    <name evidence="2" type="ORF">E2C01_098255</name>
</gene>
<dbReference type="AlphaFoldDB" id="A0A5B7KCG1"/>
<accession>A0A5B7KCG1</accession>
<comment type="caution">
    <text evidence="2">The sequence shown here is derived from an EMBL/GenBank/DDBJ whole genome shotgun (WGS) entry which is preliminary data.</text>
</comment>
<dbReference type="Proteomes" id="UP000324222">
    <property type="component" value="Unassembled WGS sequence"/>
</dbReference>
<name>A0A5B7KCG1_PORTR</name>
<protein>
    <submittedName>
        <fullName evidence="2">Uncharacterized protein</fullName>
    </submittedName>
</protein>
<sequence length="117" mass="12938">MWRTPTRVRGVVSAVFASLFRFVIHGSRDDDLLPHHRLRGPTVLWAVRGHVGKSVWVRVLVNGGRGGRKSARTTPPHAQASPRPLPSCRHKLTLLHLHPDALLSTSPPAGPRTLMKD</sequence>
<evidence type="ECO:0000313" key="2">
    <source>
        <dbReference type="EMBL" id="MPD02659.1"/>
    </source>
</evidence>
<proteinExistence type="predicted"/>
<evidence type="ECO:0000256" key="1">
    <source>
        <dbReference type="SAM" id="MobiDB-lite"/>
    </source>
</evidence>
<dbReference type="EMBL" id="VSRR010132541">
    <property type="protein sequence ID" value="MPD02659.1"/>
    <property type="molecule type" value="Genomic_DNA"/>
</dbReference>
<feature type="region of interest" description="Disordered" evidence="1">
    <location>
        <begin position="64"/>
        <end position="85"/>
    </location>
</feature>